<sequence>MRRTPVDLYRMGNAITSRLENIRERDIDMYEDGGKIWVAANSGGISTFSVRGSGKNWWKLDLDAEIPNELRVVNDYGNHWL</sequence>
<organism evidence="1 2">
    <name type="scientific">Chamaesiphon minutus (strain ATCC 27169 / PCC 6605)</name>
    <dbReference type="NCBI Taxonomy" id="1173020"/>
    <lineage>
        <taxon>Bacteria</taxon>
        <taxon>Bacillati</taxon>
        <taxon>Cyanobacteriota</taxon>
        <taxon>Cyanophyceae</taxon>
        <taxon>Gomontiellales</taxon>
        <taxon>Chamaesiphonaceae</taxon>
        <taxon>Chamaesiphon</taxon>
    </lineage>
</organism>
<evidence type="ECO:0000313" key="2">
    <source>
        <dbReference type="Proteomes" id="UP000010366"/>
    </source>
</evidence>
<dbReference type="HOGENOM" id="CLU_168753_0_0_3"/>
<reference evidence="1 2" key="1">
    <citation type="submission" date="2012-05" db="EMBL/GenBank/DDBJ databases">
        <title>Finished chromosome of genome of Chamaesiphon sp. PCC 6605.</title>
        <authorList>
            <consortium name="US DOE Joint Genome Institute"/>
            <person name="Gugger M."/>
            <person name="Coursin T."/>
            <person name="Rippka R."/>
            <person name="Tandeau De Marsac N."/>
            <person name="Huntemann M."/>
            <person name="Wei C.-L."/>
            <person name="Han J."/>
            <person name="Detter J.C."/>
            <person name="Han C."/>
            <person name="Tapia R."/>
            <person name="Chen A."/>
            <person name="Kyrpides N."/>
            <person name="Mavromatis K."/>
            <person name="Markowitz V."/>
            <person name="Szeto E."/>
            <person name="Ivanova N."/>
            <person name="Pagani I."/>
            <person name="Pati A."/>
            <person name="Goodwin L."/>
            <person name="Nordberg H.P."/>
            <person name="Cantor M.N."/>
            <person name="Hua S.X."/>
            <person name="Woyke T."/>
            <person name="Kerfeld C.A."/>
        </authorList>
    </citation>
    <scope>NUCLEOTIDE SEQUENCE [LARGE SCALE GENOMIC DNA]</scope>
    <source>
        <strain evidence="2">ATCC 27169 / PCC 6605</strain>
    </source>
</reference>
<dbReference type="EMBL" id="CP003600">
    <property type="protein sequence ID" value="AFY93907.1"/>
    <property type="molecule type" value="Genomic_DNA"/>
</dbReference>
<evidence type="ECO:0000313" key="1">
    <source>
        <dbReference type="EMBL" id="AFY93907.1"/>
    </source>
</evidence>
<gene>
    <name evidence="1" type="ORF">Cha6605_2871</name>
</gene>
<proteinExistence type="predicted"/>
<protein>
    <submittedName>
        <fullName evidence="1">Uncharacterized protein</fullName>
    </submittedName>
</protein>
<keyword evidence="2" id="KW-1185">Reference proteome</keyword>
<dbReference type="STRING" id="1173020.Cha6605_2871"/>
<accession>K9UFM7</accession>
<dbReference type="AlphaFoldDB" id="K9UFM7"/>
<name>K9UFM7_CHAP6</name>
<dbReference type="KEGG" id="cmp:Cha6605_2871"/>
<dbReference type="eggNOG" id="ENOG5032T5G">
    <property type="taxonomic scope" value="Bacteria"/>
</dbReference>
<dbReference type="Proteomes" id="UP000010366">
    <property type="component" value="Chromosome"/>
</dbReference>